<name>A0A521EAA0_9SPHI</name>
<accession>A0A521EAA0</accession>
<proteinExistence type="predicted"/>
<sequence length="168" mass="18126">MMKTKRFNLKKWTSISFCSLLMATAVFSTGCGKDDDNTPENGNGGTGKNIKITITVSSAVDQSDYISLVSSGGTLTPGDNTIWKTNGVTQNSQQAISLARNDFTGSTKTYVIESIKKLDACSIGVQFINFGQDLKFSLKVEVDGKVSVSESDKTLTGEGSDFTKQYQF</sequence>
<dbReference type="OrthoDB" id="672807at2"/>
<dbReference type="RefSeq" id="WP_142529111.1">
    <property type="nucleotide sequence ID" value="NZ_CBCSJO010000007.1"/>
</dbReference>
<dbReference type="PROSITE" id="PS51257">
    <property type="entry name" value="PROKAR_LIPOPROTEIN"/>
    <property type="match status" value="1"/>
</dbReference>
<feature type="signal peptide" evidence="1">
    <location>
        <begin position="1"/>
        <end position="28"/>
    </location>
</feature>
<keyword evidence="3" id="KW-1185">Reference proteome</keyword>
<protein>
    <submittedName>
        <fullName evidence="2">Uncharacterized protein</fullName>
    </submittedName>
</protein>
<dbReference type="AlphaFoldDB" id="A0A521EAA0"/>
<keyword evidence="1" id="KW-0732">Signal</keyword>
<dbReference type="Proteomes" id="UP000320300">
    <property type="component" value="Unassembled WGS sequence"/>
</dbReference>
<feature type="chain" id="PRO_5022165691" evidence="1">
    <location>
        <begin position="29"/>
        <end position="168"/>
    </location>
</feature>
<reference evidence="2 3" key="1">
    <citation type="submission" date="2017-05" db="EMBL/GenBank/DDBJ databases">
        <authorList>
            <person name="Varghese N."/>
            <person name="Submissions S."/>
        </authorList>
    </citation>
    <scope>NUCLEOTIDE SEQUENCE [LARGE SCALE GENOMIC DNA]</scope>
    <source>
        <strain evidence="2 3">DSM 19036</strain>
    </source>
</reference>
<evidence type="ECO:0000313" key="3">
    <source>
        <dbReference type="Proteomes" id="UP000320300"/>
    </source>
</evidence>
<evidence type="ECO:0000256" key="1">
    <source>
        <dbReference type="SAM" id="SignalP"/>
    </source>
</evidence>
<gene>
    <name evidence="2" type="ORF">SAMN06265348_107305</name>
</gene>
<evidence type="ECO:0000313" key="2">
    <source>
        <dbReference type="EMBL" id="SMO80839.1"/>
    </source>
</evidence>
<organism evidence="2 3">
    <name type="scientific">Pedobacter westerhofensis</name>
    <dbReference type="NCBI Taxonomy" id="425512"/>
    <lineage>
        <taxon>Bacteria</taxon>
        <taxon>Pseudomonadati</taxon>
        <taxon>Bacteroidota</taxon>
        <taxon>Sphingobacteriia</taxon>
        <taxon>Sphingobacteriales</taxon>
        <taxon>Sphingobacteriaceae</taxon>
        <taxon>Pedobacter</taxon>
    </lineage>
</organism>
<dbReference type="EMBL" id="FXTN01000007">
    <property type="protein sequence ID" value="SMO80839.1"/>
    <property type="molecule type" value="Genomic_DNA"/>
</dbReference>